<organism evidence="1 2">
    <name type="scientific">Candidatus Acidiferrum panamense</name>
    <dbReference type="NCBI Taxonomy" id="2741543"/>
    <lineage>
        <taxon>Bacteria</taxon>
        <taxon>Pseudomonadati</taxon>
        <taxon>Acidobacteriota</taxon>
        <taxon>Terriglobia</taxon>
        <taxon>Candidatus Acidiferrales</taxon>
        <taxon>Candidatus Acidiferrum</taxon>
    </lineage>
</organism>
<evidence type="ECO:0000313" key="2">
    <source>
        <dbReference type="Proteomes" id="UP000567293"/>
    </source>
</evidence>
<comment type="caution">
    <text evidence="1">The sequence shown here is derived from an EMBL/GenBank/DDBJ whole genome shotgun (WGS) entry which is preliminary data.</text>
</comment>
<dbReference type="PANTHER" id="PTHR39186:SF1">
    <property type="entry name" value="DUF2071 DOMAIN-CONTAINING PROTEIN"/>
    <property type="match status" value="1"/>
</dbReference>
<dbReference type="PANTHER" id="PTHR39186">
    <property type="entry name" value="DUF2071 FAMILY PROTEIN"/>
    <property type="match status" value="1"/>
</dbReference>
<dbReference type="InterPro" id="IPR018644">
    <property type="entry name" value="DUF2071"/>
</dbReference>
<sequence>MGYRLSPLPDRPWLMRMRWCDLLFTHWVVDPGLVRTRIPQQLELDLFDGRAYLSAAAFRMQGVAPRLLPNLPGFHSFPELNLRTYVTLDQKPGVWFFSLDAGNKLAVRAARRFFYLPYFDATFKIANAGGAIEYSAVRTHRGAVNAAFLAVYRPTGEVYRSATGSLDSWLTDRYCLYAADDAGNVYRGEIDHEPWPLQPATATVRVNTLGDWLGLRMKGPPDPIHFAKSLDVHAWSVDRL</sequence>
<dbReference type="Pfam" id="PF09844">
    <property type="entry name" value="DUF2071"/>
    <property type="match status" value="1"/>
</dbReference>
<proteinExistence type="predicted"/>
<keyword evidence="2" id="KW-1185">Reference proteome</keyword>
<name>A0A7V8NN84_9BACT</name>
<dbReference type="Proteomes" id="UP000567293">
    <property type="component" value="Unassembled WGS sequence"/>
</dbReference>
<dbReference type="SUPFAM" id="SSF160104">
    <property type="entry name" value="Acetoacetate decarboxylase-like"/>
    <property type="match status" value="1"/>
</dbReference>
<gene>
    <name evidence="1" type="ORF">HRJ53_05585</name>
</gene>
<dbReference type="InterPro" id="IPR023375">
    <property type="entry name" value="ADC_dom_sf"/>
</dbReference>
<dbReference type="Gene3D" id="2.40.400.10">
    <property type="entry name" value="Acetoacetate decarboxylase-like"/>
    <property type="match status" value="1"/>
</dbReference>
<dbReference type="AlphaFoldDB" id="A0A7V8NN84"/>
<dbReference type="EMBL" id="JACDQQ010000546">
    <property type="protein sequence ID" value="MBA0084446.1"/>
    <property type="molecule type" value="Genomic_DNA"/>
</dbReference>
<evidence type="ECO:0000313" key="1">
    <source>
        <dbReference type="EMBL" id="MBA0084446.1"/>
    </source>
</evidence>
<reference evidence="1" key="1">
    <citation type="submission" date="2020-06" db="EMBL/GenBank/DDBJ databases">
        <title>Legume-microbial interactions unlock mineral nutrients during tropical forest succession.</title>
        <authorList>
            <person name="Epihov D.Z."/>
        </authorList>
    </citation>
    <scope>NUCLEOTIDE SEQUENCE [LARGE SCALE GENOMIC DNA]</scope>
    <source>
        <strain evidence="1">Pan2503</strain>
    </source>
</reference>
<protein>
    <submittedName>
        <fullName evidence="1">DUF2071 domain-containing protein</fullName>
    </submittedName>
</protein>
<accession>A0A7V8NN84</accession>